<dbReference type="EMBL" id="JAPDRQ010000110">
    <property type="protein sequence ID" value="KAJ9654864.1"/>
    <property type="molecule type" value="Genomic_DNA"/>
</dbReference>
<comment type="caution">
    <text evidence="1">The sequence shown here is derived from an EMBL/GenBank/DDBJ whole genome shotgun (WGS) entry which is preliminary data.</text>
</comment>
<accession>A0ACC3A3M6</accession>
<proteinExistence type="predicted"/>
<evidence type="ECO:0000313" key="2">
    <source>
        <dbReference type="Proteomes" id="UP001172386"/>
    </source>
</evidence>
<name>A0ACC3A3M6_9EURO</name>
<keyword evidence="2" id="KW-1185">Reference proteome</keyword>
<reference evidence="1" key="1">
    <citation type="submission" date="2022-10" db="EMBL/GenBank/DDBJ databases">
        <title>Culturing micro-colonial fungi from biological soil crusts in the Mojave desert and describing Neophaeococcomyces mojavensis, and introducing the new genera and species Taxawa tesnikishii.</title>
        <authorList>
            <person name="Kurbessoian T."/>
            <person name="Stajich J.E."/>
        </authorList>
    </citation>
    <scope>NUCLEOTIDE SEQUENCE</scope>
    <source>
        <strain evidence="1">JES_112</strain>
    </source>
</reference>
<sequence>MDGGQAQAQVRPAGQLANLIRPEQVSRLPHLTAQQKQQTEVQVQKYWDFIHANSNNQGDPRYHQAQQALAQLSGKLMAGMKAFNVQRQQQKMAQQQTVQNPQVGQPAAQPAQSTQPQQPPRQQAQTNSTGQAQGNSSQVTFNQLMPDVQAKVNSTTFHYPPAMTESSPAAEQWLQEAKARYGQAIQRGQMARSKKAELLAAAQRRQDSGNPLTTEERNGLTAKVGQCDKAIRESENFMAKFRDQQEQFKTQRMQQRFPQPGPTGQPGAPSENVSEGPAPTAPQMQQNAQGPQAHSISSAQAAARANSGSVSGAGPSQPGSATITGSQSTPIDTVQTPFNAQSALNSMPQGPMSRPSTAAGPGQAAVHPTASMQASHAHPNSAVSAHPVNAINGHKAHPPPIPKNLNVADPQAVQMPAARPTLNGGAGVGLPGQLAQPALTQFPGYVLEQSEDGHLLSKKKLQELVREVLGPNSEDQLTPEAEEICLAMLDDFVDDLISSGCRLAKLRGATSLEARDIQVVLERQYNIRIPGFSTDEVRTVRKIQPAAGWAHKVGAVQAAKLMNGSAAAGGAAAVGGGSGNVGANGGG</sequence>
<gene>
    <name evidence="1" type="primary">TAF12</name>
    <name evidence="1" type="ORF">H2198_006137</name>
</gene>
<evidence type="ECO:0000313" key="1">
    <source>
        <dbReference type="EMBL" id="KAJ9654864.1"/>
    </source>
</evidence>
<dbReference type="Proteomes" id="UP001172386">
    <property type="component" value="Unassembled WGS sequence"/>
</dbReference>
<organism evidence="1 2">
    <name type="scientific">Neophaeococcomyces mojaviensis</name>
    <dbReference type="NCBI Taxonomy" id="3383035"/>
    <lineage>
        <taxon>Eukaryota</taxon>
        <taxon>Fungi</taxon>
        <taxon>Dikarya</taxon>
        <taxon>Ascomycota</taxon>
        <taxon>Pezizomycotina</taxon>
        <taxon>Eurotiomycetes</taxon>
        <taxon>Chaetothyriomycetidae</taxon>
        <taxon>Chaetothyriales</taxon>
        <taxon>Chaetothyriales incertae sedis</taxon>
        <taxon>Neophaeococcomyces</taxon>
    </lineage>
</organism>
<protein>
    <submittedName>
        <fullName evidence="1">Transcription initiation factor TFIID subunit 12</fullName>
    </submittedName>
</protein>